<dbReference type="AlphaFoldDB" id="A0A843VKU1"/>
<dbReference type="PROSITE" id="PS51257">
    <property type="entry name" value="PROKAR_LIPOPROTEIN"/>
    <property type="match status" value="1"/>
</dbReference>
<evidence type="ECO:0000313" key="2">
    <source>
        <dbReference type="Proteomes" id="UP000652761"/>
    </source>
</evidence>
<dbReference type="Proteomes" id="UP000652761">
    <property type="component" value="Unassembled WGS sequence"/>
</dbReference>
<sequence length="33" mass="3783">MMTRGTPRHVVHHRLQVLRSLVTPVLVLLSCCE</sequence>
<proteinExistence type="predicted"/>
<dbReference type="EMBL" id="NMUH01001499">
    <property type="protein sequence ID" value="MQL92913.1"/>
    <property type="molecule type" value="Genomic_DNA"/>
</dbReference>
<keyword evidence="2" id="KW-1185">Reference proteome</keyword>
<organism evidence="1 2">
    <name type="scientific">Colocasia esculenta</name>
    <name type="common">Wild taro</name>
    <name type="synonym">Arum esculentum</name>
    <dbReference type="NCBI Taxonomy" id="4460"/>
    <lineage>
        <taxon>Eukaryota</taxon>
        <taxon>Viridiplantae</taxon>
        <taxon>Streptophyta</taxon>
        <taxon>Embryophyta</taxon>
        <taxon>Tracheophyta</taxon>
        <taxon>Spermatophyta</taxon>
        <taxon>Magnoliopsida</taxon>
        <taxon>Liliopsida</taxon>
        <taxon>Araceae</taxon>
        <taxon>Aroideae</taxon>
        <taxon>Colocasieae</taxon>
        <taxon>Colocasia</taxon>
    </lineage>
</organism>
<name>A0A843VKU1_COLES</name>
<evidence type="ECO:0000313" key="1">
    <source>
        <dbReference type="EMBL" id="MQL92913.1"/>
    </source>
</evidence>
<protein>
    <submittedName>
        <fullName evidence="1">Uncharacterized protein</fullName>
    </submittedName>
</protein>
<accession>A0A843VKU1</accession>
<reference evidence="1" key="1">
    <citation type="submission" date="2017-07" db="EMBL/GenBank/DDBJ databases">
        <title>Taro Niue Genome Assembly and Annotation.</title>
        <authorList>
            <person name="Atibalentja N."/>
            <person name="Keating K."/>
            <person name="Fields C.J."/>
        </authorList>
    </citation>
    <scope>NUCLEOTIDE SEQUENCE</scope>
    <source>
        <strain evidence="1">Niue_2</strain>
        <tissue evidence="1">Leaf</tissue>
    </source>
</reference>
<comment type="caution">
    <text evidence="1">The sequence shown here is derived from an EMBL/GenBank/DDBJ whole genome shotgun (WGS) entry which is preliminary data.</text>
</comment>
<gene>
    <name evidence="1" type="ORF">Taro_025547</name>
</gene>